<dbReference type="CDD" id="cd08414">
    <property type="entry name" value="PBP2_LTTR_aromatics_like"/>
    <property type="match status" value="1"/>
</dbReference>
<comment type="caution">
    <text evidence="6">The sequence shown here is derived from an EMBL/GenBank/DDBJ whole genome shotgun (WGS) entry which is preliminary data.</text>
</comment>
<dbReference type="InterPro" id="IPR000847">
    <property type="entry name" value="LysR_HTH_N"/>
</dbReference>
<keyword evidence="4" id="KW-0804">Transcription</keyword>
<dbReference type="EMBL" id="JAENII010000001">
    <property type="protein sequence ID" value="MBK1825493.1"/>
    <property type="molecule type" value="Genomic_DNA"/>
</dbReference>
<dbReference type="Pfam" id="PF03466">
    <property type="entry name" value="LysR_substrate"/>
    <property type="match status" value="1"/>
</dbReference>
<keyword evidence="7" id="KW-1185">Reference proteome</keyword>
<dbReference type="InterPro" id="IPR036390">
    <property type="entry name" value="WH_DNA-bd_sf"/>
</dbReference>
<sequence>MELRRVRAFLAVADEGSITAASKRLHLTQSALSRQIKGLEDELGVPLLERGAHSISLTAAGEILVRDGGRWAEQAEMIAERVRAAALGEIIKIAYAPSLAGSLLGPALERFSQFHAAVRVQLSDCSTAEMKAGLRAGEFDLILTVPEEGDGAGIRWVPVERRPWRVVVGASHPRAAAERVGVADLAGERFLMFRRDEYPDYWKRVSAYCRDHGLSPKVVGEFDGYSSLATAVESGMGVAFVAAGSPVGNGARVCLLEIDPEPEPICVAAGLADGVEPRRVLQVLIEELKRSAEGA</sequence>
<feature type="domain" description="HTH lysR-type" evidence="5">
    <location>
        <begin position="1"/>
        <end position="58"/>
    </location>
</feature>
<evidence type="ECO:0000313" key="6">
    <source>
        <dbReference type="EMBL" id="MBK1825493.1"/>
    </source>
</evidence>
<keyword evidence="3" id="KW-0238">DNA-binding</keyword>
<proteinExistence type="inferred from homology"/>
<organism evidence="6 7">
    <name type="scientific">Haloferula rosea</name>
    <dbReference type="NCBI Taxonomy" id="490093"/>
    <lineage>
        <taxon>Bacteria</taxon>
        <taxon>Pseudomonadati</taxon>
        <taxon>Verrucomicrobiota</taxon>
        <taxon>Verrucomicrobiia</taxon>
        <taxon>Verrucomicrobiales</taxon>
        <taxon>Verrucomicrobiaceae</taxon>
        <taxon>Haloferula</taxon>
    </lineage>
</organism>
<gene>
    <name evidence="6" type="ORF">JIN81_00555</name>
</gene>
<dbReference type="Pfam" id="PF00126">
    <property type="entry name" value="HTH_1"/>
    <property type="match status" value="1"/>
</dbReference>
<dbReference type="PANTHER" id="PTHR30346">
    <property type="entry name" value="TRANSCRIPTIONAL DUAL REGULATOR HCAR-RELATED"/>
    <property type="match status" value="1"/>
</dbReference>
<dbReference type="SUPFAM" id="SSF46785">
    <property type="entry name" value="Winged helix' DNA-binding domain"/>
    <property type="match status" value="1"/>
</dbReference>
<dbReference type="Proteomes" id="UP000658278">
    <property type="component" value="Unassembled WGS sequence"/>
</dbReference>
<reference evidence="6" key="1">
    <citation type="submission" date="2021-01" db="EMBL/GenBank/DDBJ databases">
        <title>Modified the classification status of verrucomicrobia.</title>
        <authorList>
            <person name="Feng X."/>
        </authorList>
    </citation>
    <scope>NUCLEOTIDE SEQUENCE</scope>
    <source>
        <strain evidence="6">KCTC 22201</strain>
    </source>
</reference>
<dbReference type="RefSeq" id="WP_200275165.1">
    <property type="nucleotide sequence ID" value="NZ_JAENII010000001.1"/>
</dbReference>
<keyword evidence="2" id="KW-0805">Transcription regulation</keyword>
<dbReference type="InterPro" id="IPR005119">
    <property type="entry name" value="LysR_subst-bd"/>
</dbReference>
<dbReference type="SUPFAM" id="SSF53850">
    <property type="entry name" value="Periplasmic binding protein-like II"/>
    <property type="match status" value="1"/>
</dbReference>
<evidence type="ECO:0000259" key="5">
    <source>
        <dbReference type="PROSITE" id="PS50931"/>
    </source>
</evidence>
<evidence type="ECO:0000256" key="4">
    <source>
        <dbReference type="ARBA" id="ARBA00023163"/>
    </source>
</evidence>
<accession>A0A934R951</accession>
<dbReference type="GO" id="GO:0003677">
    <property type="term" value="F:DNA binding"/>
    <property type="evidence" value="ECO:0007669"/>
    <property type="project" value="UniProtKB-KW"/>
</dbReference>
<evidence type="ECO:0000256" key="2">
    <source>
        <dbReference type="ARBA" id="ARBA00023015"/>
    </source>
</evidence>
<evidence type="ECO:0000256" key="3">
    <source>
        <dbReference type="ARBA" id="ARBA00023125"/>
    </source>
</evidence>
<dbReference type="GO" id="GO:0032993">
    <property type="term" value="C:protein-DNA complex"/>
    <property type="evidence" value="ECO:0007669"/>
    <property type="project" value="TreeGrafter"/>
</dbReference>
<comment type="similarity">
    <text evidence="1">Belongs to the LysR transcriptional regulatory family.</text>
</comment>
<dbReference type="PROSITE" id="PS50931">
    <property type="entry name" value="HTH_LYSR"/>
    <property type="match status" value="1"/>
</dbReference>
<dbReference type="PANTHER" id="PTHR30346:SF28">
    <property type="entry name" value="HTH-TYPE TRANSCRIPTIONAL REGULATOR CYNR"/>
    <property type="match status" value="1"/>
</dbReference>
<dbReference type="AlphaFoldDB" id="A0A934R951"/>
<dbReference type="PRINTS" id="PR00039">
    <property type="entry name" value="HTHLYSR"/>
</dbReference>
<evidence type="ECO:0000256" key="1">
    <source>
        <dbReference type="ARBA" id="ARBA00009437"/>
    </source>
</evidence>
<dbReference type="GO" id="GO:0003700">
    <property type="term" value="F:DNA-binding transcription factor activity"/>
    <property type="evidence" value="ECO:0007669"/>
    <property type="project" value="InterPro"/>
</dbReference>
<dbReference type="InterPro" id="IPR036388">
    <property type="entry name" value="WH-like_DNA-bd_sf"/>
</dbReference>
<protein>
    <submittedName>
        <fullName evidence="6">LysR family transcriptional regulator</fullName>
    </submittedName>
</protein>
<evidence type="ECO:0000313" key="7">
    <source>
        <dbReference type="Proteomes" id="UP000658278"/>
    </source>
</evidence>
<dbReference type="Gene3D" id="3.40.190.10">
    <property type="entry name" value="Periplasmic binding protein-like II"/>
    <property type="match status" value="2"/>
</dbReference>
<dbReference type="FunFam" id="1.10.10.10:FF:000001">
    <property type="entry name" value="LysR family transcriptional regulator"/>
    <property type="match status" value="1"/>
</dbReference>
<dbReference type="Gene3D" id="1.10.10.10">
    <property type="entry name" value="Winged helix-like DNA-binding domain superfamily/Winged helix DNA-binding domain"/>
    <property type="match status" value="1"/>
</dbReference>
<name>A0A934R951_9BACT</name>